<dbReference type="InterPro" id="IPR008254">
    <property type="entry name" value="Flavodoxin/NO_synth"/>
</dbReference>
<dbReference type="RefSeq" id="WP_092722913.1">
    <property type="nucleotide sequence ID" value="NZ_FNGW01000002.1"/>
</dbReference>
<dbReference type="InterPro" id="IPR047964">
    <property type="entry name" value="EFR1-like"/>
</dbReference>
<dbReference type="Proteomes" id="UP000199068">
    <property type="component" value="Unassembled WGS sequence"/>
</dbReference>
<dbReference type="Gene3D" id="3.40.50.360">
    <property type="match status" value="1"/>
</dbReference>
<feature type="domain" description="Flavodoxin-like" evidence="1">
    <location>
        <begin position="5"/>
        <end position="149"/>
    </location>
</feature>
<dbReference type="AlphaFoldDB" id="A0A1G9K7Z6"/>
<evidence type="ECO:0000313" key="4">
    <source>
        <dbReference type="Proteomes" id="UP000199068"/>
    </source>
</evidence>
<gene>
    <name evidence="3" type="ORF">SAMN04515677_10233</name>
</gene>
<sequence length="262" mass="29472">MNKKVNLLYFSATDNTSCVVKSIASSISDKVNEYNITLERNRVESLNFTENDLVIIGVPVYAGRVPKFLVEYFNKIKGMNTAAVFVVTYGNRDYEDALLELKDTFEKNGFIGIAGAVFIGEHSYTSLLAENRPNANDLKIAEEFGFKIKTKLASIDDINNINKLKVPGNLPYVIKKKSLPPMAPEANDNCLQCKICYENCPTEAIDLYDCRNTDATKCIKCCRCINQCPVKAKNFNHPEFDNIKNMLINNFSNVSNNPETYL</sequence>
<keyword evidence="4" id="KW-1185">Reference proteome</keyword>
<feature type="domain" description="4Fe-4S ferredoxin-type" evidence="2">
    <location>
        <begin position="214"/>
        <end position="238"/>
    </location>
</feature>
<evidence type="ECO:0000259" key="2">
    <source>
        <dbReference type="PROSITE" id="PS51379"/>
    </source>
</evidence>
<dbReference type="InterPro" id="IPR029039">
    <property type="entry name" value="Flavoprotein-like_sf"/>
</dbReference>
<dbReference type="Pfam" id="PF12724">
    <property type="entry name" value="Flavodoxin_5"/>
    <property type="match status" value="1"/>
</dbReference>
<dbReference type="NCBIfam" id="NF038196">
    <property type="entry name" value="ferrodoxin_EFR1"/>
    <property type="match status" value="1"/>
</dbReference>
<dbReference type="InterPro" id="IPR026816">
    <property type="entry name" value="Flavodoxin_dom"/>
</dbReference>
<dbReference type="GO" id="GO:0010181">
    <property type="term" value="F:FMN binding"/>
    <property type="evidence" value="ECO:0007669"/>
    <property type="project" value="InterPro"/>
</dbReference>
<accession>A0A1G9K7Z6</accession>
<dbReference type="PANTHER" id="PTHR43122:SF1">
    <property type="entry name" value="IRON-SULFUR-BINDING PROTEIN"/>
    <property type="match status" value="1"/>
</dbReference>
<dbReference type="GO" id="GO:0016651">
    <property type="term" value="F:oxidoreductase activity, acting on NAD(P)H"/>
    <property type="evidence" value="ECO:0007669"/>
    <property type="project" value="UniProtKB-ARBA"/>
</dbReference>
<name>A0A1G9K7Z6_9FIRM</name>
<dbReference type="SUPFAM" id="SSF52218">
    <property type="entry name" value="Flavoproteins"/>
    <property type="match status" value="1"/>
</dbReference>
<evidence type="ECO:0000259" key="1">
    <source>
        <dbReference type="PROSITE" id="PS50902"/>
    </source>
</evidence>
<proteinExistence type="predicted"/>
<protein>
    <submittedName>
        <fullName evidence="3">Flavodoxin</fullName>
    </submittedName>
</protein>
<dbReference type="PROSITE" id="PS50902">
    <property type="entry name" value="FLAVODOXIN_LIKE"/>
    <property type="match status" value="1"/>
</dbReference>
<dbReference type="EMBL" id="FNGW01000002">
    <property type="protein sequence ID" value="SDL45544.1"/>
    <property type="molecule type" value="Genomic_DNA"/>
</dbReference>
<dbReference type="PROSITE" id="PS51379">
    <property type="entry name" value="4FE4S_FER_2"/>
    <property type="match status" value="2"/>
</dbReference>
<feature type="domain" description="4Fe-4S ferredoxin-type" evidence="2">
    <location>
        <begin position="182"/>
        <end position="210"/>
    </location>
</feature>
<dbReference type="Gene3D" id="3.30.70.20">
    <property type="match status" value="1"/>
</dbReference>
<dbReference type="InterPro" id="IPR017896">
    <property type="entry name" value="4Fe4S_Fe-S-bd"/>
</dbReference>
<organism evidence="3 4">
    <name type="scientific">Romboutsia lituseburensis DSM 797</name>
    <dbReference type="NCBI Taxonomy" id="1121325"/>
    <lineage>
        <taxon>Bacteria</taxon>
        <taxon>Bacillati</taxon>
        <taxon>Bacillota</taxon>
        <taxon>Clostridia</taxon>
        <taxon>Peptostreptococcales</taxon>
        <taxon>Peptostreptococcaceae</taxon>
        <taxon>Romboutsia</taxon>
    </lineage>
</organism>
<reference evidence="3 4" key="1">
    <citation type="submission" date="2016-10" db="EMBL/GenBank/DDBJ databases">
        <authorList>
            <person name="de Groot N.N."/>
        </authorList>
    </citation>
    <scope>NUCLEOTIDE SEQUENCE [LARGE SCALE GENOMIC DNA]</scope>
    <source>
        <strain evidence="3 4">DSM 797</strain>
    </source>
</reference>
<dbReference type="PANTHER" id="PTHR43122">
    <property type="entry name" value="FERREDOXIN SUBUNIT OF PYRUVATE:FLAVODOXIN OXIDOREDUCTASE-RELATED"/>
    <property type="match status" value="1"/>
</dbReference>
<dbReference type="SUPFAM" id="SSF54862">
    <property type="entry name" value="4Fe-4S ferredoxins"/>
    <property type="match status" value="1"/>
</dbReference>
<evidence type="ECO:0000313" key="3">
    <source>
        <dbReference type="EMBL" id="SDL45544.1"/>
    </source>
</evidence>
<dbReference type="STRING" id="1121325.SAMN04515677_10233"/>